<sequence length="184" mass="21025">MEQNKQIYLIHGYTASPTANWFPWLKRKVNHDLHQKITLLTMPNPDNPIPAKWDEYCDREITATDDITIIGHSLGCIQTLRFIEQHALKNVHLILVSGFDESLATLPELDAFTNTLPNYNNILPKVADAVVISALDDDIVPFYYTETLARHLKCKFILMPAGKHFISRDNITELPVVFEELAKI</sequence>
<accession>A0A9X2FQE5</accession>
<keyword evidence="2" id="KW-1185">Reference proteome</keyword>
<proteinExistence type="predicted"/>
<dbReference type="PANTHER" id="PTHR15394:SF3">
    <property type="entry name" value="SERINE HYDROLASE RBBP9"/>
    <property type="match status" value="1"/>
</dbReference>
<dbReference type="Gene3D" id="3.40.50.1820">
    <property type="entry name" value="alpha/beta hydrolase"/>
    <property type="match status" value="1"/>
</dbReference>
<evidence type="ECO:0000313" key="1">
    <source>
        <dbReference type="EMBL" id="MCP0887856.1"/>
    </source>
</evidence>
<protein>
    <submittedName>
        <fullName evidence="1">Alpha/beta hydrolase</fullName>
    </submittedName>
</protein>
<dbReference type="Proteomes" id="UP001139006">
    <property type="component" value="Unassembled WGS sequence"/>
</dbReference>
<name>A0A9X2FQE5_9LACO</name>
<organism evidence="1 2">
    <name type="scientific">Ligilactobacillus ubinensis</name>
    <dbReference type="NCBI Taxonomy" id="2876789"/>
    <lineage>
        <taxon>Bacteria</taxon>
        <taxon>Bacillati</taxon>
        <taxon>Bacillota</taxon>
        <taxon>Bacilli</taxon>
        <taxon>Lactobacillales</taxon>
        <taxon>Lactobacillaceae</taxon>
        <taxon>Ligilactobacillus</taxon>
    </lineage>
</organism>
<dbReference type="InterPro" id="IPR010662">
    <property type="entry name" value="RBBP9/YdeN"/>
</dbReference>
<gene>
    <name evidence="1" type="ORF">LB941_11000</name>
</gene>
<dbReference type="RefSeq" id="WP_253362015.1">
    <property type="nucleotide sequence ID" value="NZ_JAIULA010000027.1"/>
</dbReference>
<dbReference type="EMBL" id="JAIULA010000027">
    <property type="protein sequence ID" value="MCP0887856.1"/>
    <property type="molecule type" value="Genomic_DNA"/>
</dbReference>
<dbReference type="GO" id="GO:0016787">
    <property type="term" value="F:hydrolase activity"/>
    <property type="evidence" value="ECO:0007669"/>
    <property type="project" value="UniProtKB-KW"/>
</dbReference>
<dbReference type="Pfam" id="PF06821">
    <property type="entry name" value="Ser_hydrolase"/>
    <property type="match status" value="1"/>
</dbReference>
<dbReference type="PANTHER" id="PTHR15394">
    <property type="entry name" value="SERINE HYDROLASE RBBP9"/>
    <property type="match status" value="1"/>
</dbReference>
<comment type="caution">
    <text evidence="1">The sequence shown here is derived from an EMBL/GenBank/DDBJ whole genome shotgun (WGS) entry which is preliminary data.</text>
</comment>
<dbReference type="SUPFAM" id="SSF53474">
    <property type="entry name" value="alpha/beta-Hydrolases"/>
    <property type="match status" value="1"/>
</dbReference>
<dbReference type="AlphaFoldDB" id="A0A9X2FQE5"/>
<evidence type="ECO:0000313" key="2">
    <source>
        <dbReference type="Proteomes" id="UP001139006"/>
    </source>
</evidence>
<reference evidence="1 2" key="1">
    <citation type="journal article" date="2023" name="Int. J. Syst. Evol. Microbiol.">
        <title>Ligilactobacillus ubinensis sp. nov., a novel species isolated from the wild ferment of a durian fruit (Durio zibethinus).</title>
        <authorList>
            <person name="Heng Y.C."/>
            <person name="Menon N."/>
            <person name="Chen B."/>
            <person name="Loo B.Z.L."/>
            <person name="Wong G.W.J."/>
            <person name="Lim A.C.H."/>
            <person name="Silvaraju S."/>
            <person name="Kittelmann S."/>
        </authorList>
    </citation>
    <scope>NUCLEOTIDE SEQUENCE [LARGE SCALE GENOMIC DNA]</scope>
    <source>
        <strain evidence="1 2">WILCCON 0076</strain>
    </source>
</reference>
<dbReference type="InterPro" id="IPR029058">
    <property type="entry name" value="AB_hydrolase_fold"/>
</dbReference>
<keyword evidence="1" id="KW-0378">Hydrolase</keyword>